<proteinExistence type="predicted"/>
<evidence type="ECO:0000313" key="5">
    <source>
        <dbReference type="Proteomes" id="UP000030071"/>
    </source>
</evidence>
<name>F9T3W3_9VIBR</name>
<dbReference type="RefSeq" id="WP_004744196.1">
    <property type="nucleotide sequence ID" value="NZ_AFWI01000112.1"/>
</dbReference>
<protein>
    <submittedName>
        <fullName evidence="3">Protein serine/threonine phosphatase, protein phosphatase 2C-like protein</fullName>
    </submittedName>
    <submittedName>
        <fullName evidence="2">Serine/threonine protein phosphatase</fullName>
    </submittedName>
</protein>
<dbReference type="PROSITE" id="PS51746">
    <property type="entry name" value="PPM_2"/>
    <property type="match status" value="1"/>
</dbReference>
<evidence type="ECO:0000313" key="4">
    <source>
        <dbReference type="Proteomes" id="UP000003836"/>
    </source>
</evidence>
<evidence type="ECO:0000259" key="1">
    <source>
        <dbReference type="PROSITE" id="PS51746"/>
    </source>
</evidence>
<keyword evidence="4" id="KW-1185">Reference proteome</keyword>
<dbReference type="Gene3D" id="3.60.40.10">
    <property type="entry name" value="PPM-type phosphatase domain"/>
    <property type="match status" value="1"/>
</dbReference>
<reference evidence="3 4" key="2">
    <citation type="journal article" date="2012" name="Int. J. Syst. Evol. Microbiol.">
        <title>Vibrio caribbeanicus sp. nov., isolated from the marine sponge Scleritoderma cyanea.</title>
        <authorList>
            <person name="Hoffmann M."/>
            <person name="Monday S.R."/>
            <person name="Allard M.W."/>
            <person name="Strain E.A."/>
            <person name="Whittaker P."/>
            <person name="Naum M."/>
            <person name="McCarthy P.J."/>
            <person name="Lopez J.V."/>
            <person name="Fischer M."/>
            <person name="Brown E.W."/>
        </authorList>
    </citation>
    <scope>NUCLEOTIDE SEQUENCE [LARGE SCALE GENOMIC DNA]</scope>
    <source>
        <strain evidence="3 4">ATCC 19109</strain>
    </source>
</reference>
<dbReference type="CDD" id="cd00143">
    <property type="entry name" value="PP2Cc"/>
    <property type="match status" value="1"/>
</dbReference>
<reference evidence="2 5" key="3">
    <citation type="submission" date="2014-08" db="EMBL/GenBank/DDBJ databases">
        <title>First Complete Genome Sequence of the Shellfish Pathogen Vibrio tubiashii.</title>
        <authorList>
            <person name="Richards G.P."/>
            <person name="Needleman D.S."/>
            <person name="Watson M.A."/>
            <person name="Bono J.L."/>
        </authorList>
    </citation>
    <scope>NUCLEOTIDE SEQUENCE [LARGE SCALE GENOMIC DNA]</scope>
    <source>
        <strain evidence="2 5">ATCC 19109</strain>
        <plasmid evidence="2">p251</plasmid>
        <plasmid evidence="5">Plasmid p251</plasmid>
    </source>
</reference>
<evidence type="ECO:0000313" key="3">
    <source>
        <dbReference type="EMBL" id="EGU56478.1"/>
    </source>
</evidence>
<keyword evidence="2" id="KW-0614">Plasmid</keyword>
<geneLocation type="plasmid" evidence="2 5">
    <name>p251</name>
</geneLocation>
<dbReference type="InterPro" id="IPR001932">
    <property type="entry name" value="PPM-type_phosphatase-like_dom"/>
</dbReference>
<dbReference type="SUPFAM" id="SSF81606">
    <property type="entry name" value="PP2C-like"/>
    <property type="match status" value="1"/>
</dbReference>
<dbReference type="eggNOG" id="COG0631">
    <property type="taxonomic scope" value="Bacteria"/>
</dbReference>
<gene>
    <name evidence="2" type="ORF">IX91_24120</name>
    <name evidence="3" type="ORF">VITU9109_17328</name>
</gene>
<dbReference type="Proteomes" id="UP000003836">
    <property type="component" value="Unassembled WGS sequence"/>
</dbReference>
<evidence type="ECO:0000313" key="2">
    <source>
        <dbReference type="EMBL" id="AIW17168.1"/>
    </source>
</evidence>
<dbReference type="InterPro" id="IPR036457">
    <property type="entry name" value="PPM-type-like_dom_sf"/>
</dbReference>
<reference evidence="3" key="1">
    <citation type="submission" date="2011-08" db="EMBL/GenBank/DDBJ databases">
        <authorList>
            <person name="Hoffman M."/>
            <person name="Strain E.A."/>
            <person name="Brown E."/>
            <person name="Allard M.W."/>
        </authorList>
    </citation>
    <scope>NUCLEOTIDE SEQUENCE</scope>
    <source>
        <strain evidence="3">ATCC 19109</strain>
    </source>
</reference>
<dbReference type="KEGG" id="vtu:IX91_24120"/>
<dbReference type="AlphaFoldDB" id="F9T3W3"/>
<dbReference type="EMBL" id="AFWI01000112">
    <property type="protein sequence ID" value="EGU56478.1"/>
    <property type="molecule type" value="Genomic_DNA"/>
</dbReference>
<dbReference type="EMBL" id="CP009356">
    <property type="protein sequence ID" value="AIW17168.1"/>
    <property type="molecule type" value="Genomic_DNA"/>
</dbReference>
<feature type="domain" description="PPM-type phosphatase" evidence="1">
    <location>
        <begin position="7"/>
        <end position="238"/>
    </location>
</feature>
<dbReference type="GeneID" id="23447813"/>
<dbReference type="PATRIC" id="fig|1051646.9.peg.4911"/>
<dbReference type="HOGENOM" id="CLU_034545_4_2_6"/>
<accession>F9T3W3</accession>
<organism evidence="2 5">
    <name type="scientific">Vibrio tubiashii ATCC 19109</name>
    <dbReference type="NCBI Taxonomy" id="1051646"/>
    <lineage>
        <taxon>Bacteria</taxon>
        <taxon>Pseudomonadati</taxon>
        <taxon>Pseudomonadota</taxon>
        <taxon>Gammaproteobacteria</taxon>
        <taxon>Vibrionales</taxon>
        <taxon>Vibrionaceae</taxon>
        <taxon>Vibrio</taxon>
        <taxon>Vibrio oreintalis group</taxon>
    </lineage>
</organism>
<dbReference type="SMART" id="SM00332">
    <property type="entry name" value="PP2Cc"/>
    <property type="match status" value="1"/>
</dbReference>
<sequence length="254" mass="28573">MINLVSSSGFSVSKSVDLENSDAVLMPKKVSDGYLFAVADGVGQTLGAQKASQIAISQLNEIKKIEDKPDFKKYFSQIRKEFIRISKSSNELYNMATTLTVCFVRNNQVWYAHTGDSRLYALYNDDLIQKTIDQTEHEYLVSNGIFSKRQVSKMRRSNVLMSSLSPRVELDINEGNFKLSSTSNSLILMTDGAYKFWEKNPKFSNSTMSDINLFASSLKKRILNTGPVDDFSVVAAEFQEANKAFKSDSQRLAF</sequence>
<dbReference type="Pfam" id="PF13672">
    <property type="entry name" value="PP2C_2"/>
    <property type="match status" value="1"/>
</dbReference>
<dbReference type="Proteomes" id="UP000030071">
    <property type="component" value="Plasmid p251"/>
</dbReference>